<dbReference type="EMBL" id="KZ613787">
    <property type="protein sequence ID" value="PMD60824.1"/>
    <property type="molecule type" value="Genomic_DNA"/>
</dbReference>
<dbReference type="GeneID" id="36580424"/>
<dbReference type="InParanoid" id="A0A2J6TCR4"/>
<dbReference type="Proteomes" id="UP000235371">
    <property type="component" value="Unassembled WGS sequence"/>
</dbReference>
<evidence type="ECO:0000313" key="2">
    <source>
        <dbReference type="Proteomes" id="UP000235371"/>
    </source>
</evidence>
<reference evidence="1 2" key="1">
    <citation type="submission" date="2016-04" db="EMBL/GenBank/DDBJ databases">
        <title>A degradative enzymes factory behind the ericoid mycorrhizal symbiosis.</title>
        <authorList>
            <consortium name="DOE Joint Genome Institute"/>
            <person name="Martino E."/>
            <person name="Morin E."/>
            <person name="Grelet G."/>
            <person name="Kuo A."/>
            <person name="Kohler A."/>
            <person name="Daghino S."/>
            <person name="Barry K."/>
            <person name="Choi C."/>
            <person name="Cichocki N."/>
            <person name="Clum A."/>
            <person name="Copeland A."/>
            <person name="Hainaut M."/>
            <person name="Haridas S."/>
            <person name="Labutti K."/>
            <person name="Lindquist E."/>
            <person name="Lipzen A."/>
            <person name="Khouja H.-R."/>
            <person name="Murat C."/>
            <person name="Ohm R."/>
            <person name="Olson A."/>
            <person name="Spatafora J."/>
            <person name="Veneault-Fourrey C."/>
            <person name="Henrissat B."/>
            <person name="Grigoriev I."/>
            <person name="Martin F."/>
            <person name="Perotto S."/>
        </authorList>
    </citation>
    <scope>NUCLEOTIDE SEQUENCE [LARGE SCALE GENOMIC DNA]</scope>
    <source>
        <strain evidence="1 2">E</strain>
    </source>
</reference>
<keyword evidence="2" id="KW-1185">Reference proteome</keyword>
<dbReference type="AlphaFoldDB" id="A0A2J6TCR4"/>
<evidence type="ECO:0000313" key="1">
    <source>
        <dbReference type="EMBL" id="PMD60824.1"/>
    </source>
</evidence>
<dbReference type="RefSeq" id="XP_024737728.1">
    <property type="nucleotide sequence ID" value="XM_024872343.1"/>
</dbReference>
<sequence>MFSSDSFRYLYCYSSGIRSLIATRCFLPVMFAHNKHVLFTCNPMRRRLAAPHRLVGIYIGVMAIGSLEKRLDANGERWEAL</sequence>
<protein>
    <submittedName>
        <fullName evidence="1">Uncharacterized protein</fullName>
    </submittedName>
</protein>
<accession>A0A2J6TCR4</accession>
<name>A0A2J6TCR4_9HELO</name>
<gene>
    <name evidence="1" type="ORF">K444DRAFT_380819</name>
</gene>
<proteinExistence type="predicted"/>
<organism evidence="1 2">
    <name type="scientific">Hyaloscypha bicolor E</name>
    <dbReference type="NCBI Taxonomy" id="1095630"/>
    <lineage>
        <taxon>Eukaryota</taxon>
        <taxon>Fungi</taxon>
        <taxon>Dikarya</taxon>
        <taxon>Ascomycota</taxon>
        <taxon>Pezizomycotina</taxon>
        <taxon>Leotiomycetes</taxon>
        <taxon>Helotiales</taxon>
        <taxon>Hyaloscyphaceae</taxon>
        <taxon>Hyaloscypha</taxon>
        <taxon>Hyaloscypha bicolor</taxon>
    </lineage>
</organism>